<proteinExistence type="predicted"/>
<accession>A0A0Q0J4E0</accession>
<comment type="caution">
    <text evidence="1">The sequence shown here is derived from an EMBL/GenBank/DDBJ whole genome shotgun (WGS) entry which is preliminary data.</text>
</comment>
<organism evidence="1 2">
    <name type="scientific">Pseudomonas syringae pv. viburni</name>
    <dbReference type="NCBI Taxonomy" id="251703"/>
    <lineage>
        <taxon>Bacteria</taxon>
        <taxon>Pseudomonadati</taxon>
        <taxon>Pseudomonadota</taxon>
        <taxon>Gammaproteobacteria</taxon>
        <taxon>Pseudomonadales</taxon>
        <taxon>Pseudomonadaceae</taxon>
        <taxon>Pseudomonas</taxon>
    </lineage>
</organism>
<sequence>MMEQPLSAPLNGIAIEFGYYPNPCDIATGRFSVQTLPDHENSVATVVGDPNAFKDWIYPGAQQQRDFMSGNVRSMPYNARVFGLPKTHVLTLHEGRSREELDFVVWCLSFFFGMRLTTTEAGFLDATPIKSGVLVDFALVRCTVADVIELALDYLDSEGGDARAPKRVAAVIHALFLAQYPHSLPFEQFQYLYMALDACFKLVVVKEAQKPSVPHAGRVQWMCEKFDMPVPDWAKSDKATPSSLSVVRNDTVHEALFFDGPLGFSIYGGSQPAADPGNTTLQMQAMVCRLLVAVLGNPGISYVKTPVDTRQRHALELRG</sequence>
<dbReference type="EMBL" id="LJRR01000460">
    <property type="protein sequence ID" value="KPZ08565.1"/>
    <property type="molecule type" value="Genomic_DNA"/>
</dbReference>
<dbReference type="AlphaFoldDB" id="A0A0Q0J4E0"/>
<dbReference type="PATRIC" id="fig|251703.9.peg.1316"/>
<dbReference type="Proteomes" id="UP000050317">
    <property type="component" value="Unassembled WGS sequence"/>
</dbReference>
<evidence type="ECO:0000313" key="1">
    <source>
        <dbReference type="EMBL" id="KPZ08565.1"/>
    </source>
</evidence>
<name>A0A0Q0J4E0_9PSED</name>
<evidence type="ECO:0000313" key="2">
    <source>
        <dbReference type="Proteomes" id="UP000050317"/>
    </source>
</evidence>
<gene>
    <name evidence="1" type="ORF">ALO40_00967</name>
</gene>
<reference evidence="1 2" key="1">
    <citation type="submission" date="2015-09" db="EMBL/GenBank/DDBJ databases">
        <title>Genome announcement of multiple Pseudomonas syringae strains.</title>
        <authorList>
            <person name="Thakur S."/>
            <person name="Wang P.W."/>
            <person name="Gong Y."/>
            <person name="Weir B.S."/>
            <person name="Guttman D.S."/>
        </authorList>
    </citation>
    <scope>NUCLEOTIDE SEQUENCE [LARGE SCALE GENOMIC DNA]</scope>
    <source>
        <strain evidence="1 2">ICMP3963</strain>
    </source>
</reference>
<protein>
    <submittedName>
        <fullName evidence="1">Uncharacterized protein</fullName>
    </submittedName>
</protein>